<accession>A0A014N515</accession>
<organism evidence="1 2">
    <name type="scientific">Metarhizium robertsii</name>
    <dbReference type="NCBI Taxonomy" id="568076"/>
    <lineage>
        <taxon>Eukaryota</taxon>
        <taxon>Fungi</taxon>
        <taxon>Dikarya</taxon>
        <taxon>Ascomycota</taxon>
        <taxon>Pezizomycotina</taxon>
        <taxon>Sordariomycetes</taxon>
        <taxon>Hypocreomycetidae</taxon>
        <taxon>Hypocreales</taxon>
        <taxon>Clavicipitaceae</taxon>
        <taxon>Metarhizium</taxon>
    </lineage>
</organism>
<dbReference type="OrthoDB" id="5096121at2759"/>
<dbReference type="AlphaFoldDB" id="A0A014N515"/>
<protein>
    <submittedName>
        <fullName evidence="1">Uncharacterized protein</fullName>
    </submittedName>
</protein>
<dbReference type="HOGENOM" id="CLU_1669803_0_0_1"/>
<dbReference type="Proteomes" id="UP000030151">
    <property type="component" value="Unassembled WGS sequence"/>
</dbReference>
<evidence type="ECO:0000313" key="1">
    <source>
        <dbReference type="EMBL" id="EXU94768.1"/>
    </source>
</evidence>
<evidence type="ECO:0000313" key="2">
    <source>
        <dbReference type="Proteomes" id="UP000030151"/>
    </source>
</evidence>
<comment type="caution">
    <text evidence="1">The sequence shown here is derived from an EMBL/GenBank/DDBJ whole genome shotgun (WGS) entry which is preliminary data.</text>
</comment>
<dbReference type="EMBL" id="JELW01000157">
    <property type="protein sequence ID" value="EXU94768.1"/>
    <property type="molecule type" value="Genomic_DNA"/>
</dbReference>
<gene>
    <name evidence="1" type="ORF">X797_012154</name>
</gene>
<reference evidence="1 2" key="1">
    <citation type="submission" date="2014-02" db="EMBL/GenBank/DDBJ databases">
        <title>The genome sequence of the entomopathogenic fungus Metarhizium robertsii ARSEF 2575.</title>
        <authorList>
            <person name="Giuliano Garisto Donzelli B."/>
            <person name="Roe B.A."/>
            <person name="Macmil S.L."/>
            <person name="Krasnoff S.B."/>
            <person name="Gibson D.M."/>
        </authorList>
    </citation>
    <scope>NUCLEOTIDE SEQUENCE [LARGE SCALE GENOMIC DNA]</scope>
    <source>
        <strain evidence="1 2">ARSEF 2575</strain>
    </source>
</reference>
<proteinExistence type="predicted"/>
<name>A0A014N515_9HYPO</name>
<sequence>MEAHLYIPRSPPQSRLTSQKNIQGLSTTQLTVEYIVQEWVQEAGEAFQEHRDQKGHELVDRIARLCAEETARAYNLLLLDKMQSYWDRARAKAGRKGRKLPASLSRLQQAREDVAADRSRIVTARTIWEIYNEAWPVYAAAVPDDDADMWMPAELPAG</sequence>